<dbReference type="STRING" id="268505.A0A2A9PT02"/>
<evidence type="ECO:0000313" key="3">
    <source>
        <dbReference type="Proteomes" id="UP000037136"/>
    </source>
</evidence>
<gene>
    <name evidence="2" type="ORF">XA68_12345</name>
</gene>
<keyword evidence="3" id="KW-1185">Reference proteome</keyword>
<keyword evidence="1" id="KW-0732">Signal</keyword>
<protein>
    <submittedName>
        <fullName evidence="2">Uncharacterized protein</fullName>
    </submittedName>
</protein>
<proteinExistence type="predicted"/>
<dbReference type="AlphaFoldDB" id="A0A2A9PT02"/>
<sequence length="142" mass="15148">MLPNTALVISAVWLSAAIAFEFRCGVNKAECSNDTRCVPRHPDCHDLQRCAGTCERIDRYPSCGGFTVTPHNCDDASTCIDDPRFPESCGMACDAPGICVPKNTPRCGGYEGPNCPQGLHCFGLKSGCDAKKVGPDCQGICM</sequence>
<comment type="caution">
    <text evidence="2">The sequence shown here is derived from an EMBL/GenBank/DDBJ whole genome shotgun (WGS) entry which is preliminary data.</text>
</comment>
<dbReference type="OrthoDB" id="3799394at2759"/>
<name>A0A2A9PT02_OPHUN</name>
<reference evidence="2 3" key="1">
    <citation type="journal article" date="2015" name="BMC Genomics">
        <title>Gene expression during zombie ant biting behavior reflects the complexity underlying fungal parasitic behavioral manipulation.</title>
        <authorList>
            <person name="de Bekker C."/>
            <person name="Ohm R.A."/>
            <person name="Loreto R.G."/>
            <person name="Sebastian A."/>
            <person name="Albert I."/>
            <person name="Merrow M."/>
            <person name="Brachmann A."/>
            <person name="Hughes D.P."/>
        </authorList>
    </citation>
    <scope>NUCLEOTIDE SEQUENCE [LARGE SCALE GENOMIC DNA]</scope>
    <source>
        <strain evidence="2 3">SC16a</strain>
    </source>
</reference>
<feature type="chain" id="PRO_5013015878" evidence="1">
    <location>
        <begin position="20"/>
        <end position="142"/>
    </location>
</feature>
<accession>A0A2A9PT02</accession>
<dbReference type="EMBL" id="LAZP02000002">
    <property type="protein sequence ID" value="PFH63381.1"/>
    <property type="molecule type" value="Genomic_DNA"/>
</dbReference>
<dbReference type="Proteomes" id="UP000037136">
    <property type="component" value="Unassembled WGS sequence"/>
</dbReference>
<organism evidence="2 3">
    <name type="scientific">Ophiocordyceps unilateralis</name>
    <name type="common">Zombie-ant fungus</name>
    <name type="synonym">Torrubia unilateralis</name>
    <dbReference type="NCBI Taxonomy" id="268505"/>
    <lineage>
        <taxon>Eukaryota</taxon>
        <taxon>Fungi</taxon>
        <taxon>Dikarya</taxon>
        <taxon>Ascomycota</taxon>
        <taxon>Pezizomycotina</taxon>
        <taxon>Sordariomycetes</taxon>
        <taxon>Hypocreomycetidae</taxon>
        <taxon>Hypocreales</taxon>
        <taxon>Ophiocordycipitaceae</taxon>
        <taxon>Ophiocordyceps</taxon>
    </lineage>
</organism>
<evidence type="ECO:0000313" key="2">
    <source>
        <dbReference type="EMBL" id="PFH63381.1"/>
    </source>
</evidence>
<feature type="signal peptide" evidence="1">
    <location>
        <begin position="1"/>
        <end position="19"/>
    </location>
</feature>
<evidence type="ECO:0000256" key="1">
    <source>
        <dbReference type="SAM" id="SignalP"/>
    </source>
</evidence>
<reference evidence="2 3" key="2">
    <citation type="journal article" date="2017" name="Sci. Rep.">
        <title>Ant-infecting Ophiocordyceps genomes reveal a high diversity of potential behavioral manipulation genes and a possible major role for enterotoxins.</title>
        <authorList>
            <person name="de Bekker C."/>
            <person name="Ohm R.A."/>
            <person name="Evans H.C."/>
            <person name="Brachmann A."/>
            <person name="Hughes D.P."/>
        </authorList>
    </citation>
    <scope>NUCLEOTIDE SEQUENCE [LARGE SCALE GENOMIC DNA]</scope>
    <source>
        <strain evidence="2 3">SC16a</strain>
    </source>
</reference>